<feature type="binding site" description="axial binding residue" evidence="14">
    <location>
        <position position="30"/>
    </location>
    <ligand>
        <name>heme</name>
        <dbReference type="ChEBI" id="CHEBI:30413"/>
    </ligand>
    <ligandPart>
        <name>Fe</name>
        <dbReference type="ChEBI" id="CHEBI:18248"/>
    </ligandPart>
</feature>
<evidence type="ECO:0000256" key="5">
    <source>
        <dbReference type="ARBA" id="ARBA00022525"/>
    </source>
</evidence>
<dbReference type="GO" id="GO:0098552">
    <property type="term" value="C:side of membrane"/>
    <property type="evidence" value="ECO:0007669"/>
    <property type="project" value="UniProtKB-KW"/>
</dbReference>
<feature type="transmembrane region" description="Helical" evidence="16">
    <location>
        <begin position="161"/>
        <end position="181"/>
    </location>
</feature>
<feature type="disulfide bond" evidence="14">
    <location>
        <begin position="26"/>
        <end position="33"/>
    </location>
</feature>
<feature type="transmembrane region" description="Helical" evidence="16">
    <location>
        <begin position="237"/>
        <end position="259"/>
    </location>
</feature>
<sequence>MSSSLITTLPTCALKCFISAIQNSTCSLNDIECACGNAALAQQATVCIRSGVCTIREQLTAKNITSVSCGIEPATTYAYIPITLTFIALAAVTGGVRLLSRLAFGLQLWWDDWMSFTALAACIGYTATMVACKSKGFGMDIWAVSFDEIPFLLRVNYVMNVLYVFTRMLIRITIVLFYMRIFQFDSAKRVMRIAMAVAIIVSLPAIFGSMFLCTPISYYWMRWDGGAEGHCVDSRSYIWSIWLILIVSDLFIMGAPLPFVVRLQLSWRRKLLISIMFCTGLVVVAITGYKLKHIEEFIGKTNPTYDVVPMAVWAAVELDLGVICACMPSMPVLFYGMRERVKGTKRTSLVTPKYPGSGSASRYAMISGNKSSDKGLKSMSSLNEPQPAHFEPENGQIALVTVVQQDRETYVKEDDIPLDDRNPDFVRPRRTNFESRAWS</sequence>
<keyword evidence="6" id="KW-0336">GPI-anchor</keyword>
<organism evidence="18 19">
    <name type="scientific">Clonostachys byssicola</name>
    <dbReference type="NCBI Taxonomy" id="160290"/>
    <lineage>
        <taxon>Eukaryota</taxon>
        <taxon>Fungi</taxon>
        <taxon>Dikarya</taxon>
        <taxon>Ascomycota</taxon>
        <taxon>Pezizomycotina</taxon>
        <taxon>Sordariomycetes</taxon>
        <taxon>Hypocreomycetidae</taxon>
        <taxon>Hypocreales</taxon>
        <taxon>Bionectriaceae</taxon>
        <taxon>Clonostachys</taxon>
    </lineage>
</organism>
<reference evidence="18 19" key="2">
    <citation type="submission" date="2021-10" db="EMBL/GenBank/DDBJ databases">
        <authorList>
            <person name="Piombo E."/>
        </authorList>
    </citation>
    <scope>NUCLEOTIDE SEQUENCE [LARGE SCALE GENOMIC DNA]</scope>
</reference>
<feature type="transmembrane region" description="Helical" evidence="16">
    <location>
        <begin position="193"/>
        <end position="217"/>
    </location>
</feature>
<dbReference type="PANTHER" id="PTHR33048">
    <property type="entry name" value="PTH11-LIKE INTEGRAL MEMBRANE PROTEIN (AFU_ORTHOLOGUE AFUA_5G11245)"/>
    <property type="match status" value="1"/>
</dbReference>
<evidence type="ECO:0000313" key="19">
    <source>
        <dbReference type="Proteomes" id="UP000754883"/>
    </source>
</evidence>
<dbReference type="InterPro" id="IPR008427">
    <property type="entry name" value="Extracellular_membr_CFEM_dom"/>
</dbReference>
<evidence type="ECO:0000256" key="8">
    <source>
        <dbReference type="ARBA" id="ARBA00022729"/>
    </source>
</evidence>
<keyword evidence="14" id="KW-0349">Heme</keyword>
<keyword evidence="14" id="KW-0408">Iron</keyword>
<dbReference type="Pfam" id="PF05730">
    <property type="entry name" value="CFEM"/>
    <property type="match status" value="1"/>
</dbReference>
<dbReference type="Proteomes" id="UP000754883">
    <property type="component" value="Unassembled WGS sequence"/>
</dbReference>
<keyword evidence="9 16" id="KW-1133">Transmembrane helix</keyword>
<evidence type="ECO:0000256" key="2">
    <source>
        <dbReference type="ARBA" id="ARBA00004589"/>
    </source>
</evidence>
<feature type="region of interest" description="Disordered" evidence="15">
    <location>
        <begin position="411"/>
        <end position="439"/>
    </location>
</feature>
<feature type="transmembrane region" description="Helical" evidence="16">
    <location>
        <begin position="78"/>
        <end position="100"/>
    </location>
</feature>
<evidence type="ECO:0000256" key="7">
    <source>
        <dbReference type="ARBA" id="ARBA00022692"/>
    </source>
</evidence>
<gene>
    <name evidence="18" type="ORF">CBYS24578_00016138</name>
</gene>
<dbReference type="GO" id="GO:0005576">
    <property type="term" value="C:extracellular region"/>
    <property type="evidence" value="ECO:0007669"/>
    <property type="project" value="UniProtKB-SubCell"/>
</dbReference>
<keyword evidence="14" id="KW-0479">Metal-binding</keyword>
<evidence type="ECO:0000256" key="12">
    <source>
        <dbReference type="ARBA" id="ARBA00023288"/>
    </source>
</evidence>
<dbReference type="PROSITE" id="PS52012">
    <property type="entry name" value="CFEM"/>
    <property type="match status" value="1"/>
</dbReference>
<dbReference type="InterPro" id="IPR052337">
    <property type="entry name" value="SAT4-like"/>
</dbReference>
<dbReference type="OrthoDB" id="2496787at2759"/>
<feature type="domain" description="CFEM" evidence="17">
    <location>
        <begin position="1"/>
        <end position="95"/>
    </location>
</feature>
<keyword evidence="7 16" id="KW-0812">Transmembrane</keyword>
<evidence type="ECO:0000256" key="3">
    <source>
        <dbReference type="ARBA" id="ARBA00004613"/>
    </source>
</evidence>
<keyword evidence="11 14" id="KW-1015">Disulfide bond</keyword>
<feature type="transmembrane region" description="Helical" evidence="16">
    <location>
        <begin position="112"/>
        <end position="131"/>
    </location>
</feature>
<dbReference type="InterPro" id="IPR049326">
    <property type="entry name" value="Rhodopsin_dom_fungi"/>
</dbReference>
<feature type="transmembrane region" description="Helical" evidence="16">
    <location>
        <begin position="311"/>
        <end position="336"/>
    </location>
</feature>
<evidence type="ECO:0000256" key="16">
    <source>
        <dbReference type="SAM" id="Phobius"/>
    </source>
</evidence>
<evidence type="ECO:0000256" key="10">
    <source>
        <dbReference type="ARBA" id="ARBA00023136"/>
    </source>
</evidence>
<evidence type="ECO:0000256" key="14">
    <source>
        <dbReference type="PROSITE-ProRule" id="PRU01356"/>
    </source>
</evidence>
<comment type="caution">
    <text evidence="14">Lacks conserved residue(s) required for the propagation of feature annotation.</text>
</comment>
<feature type="compositionally biased region" description="Basic and acidic residues" evidence="15">
    <location>
        <begin position="411"/>
        <end position="433"/>
    </location>
</feature>
<comment type="similarity">
    <text evidence="13">Belongs to the SAT4 family.</text>
</comment>
<proteinExistence type="inferred from homology"/>
<evidence type="ECO:0000256" key="13">
    <source>
        <dbReference type="ARBA" id="ARBA00038359"/>
    </source>
</evidence>
<feature type="disulfide bond" evidence="14">
    <location>
        <begin position="16"/>
        <end position="47"/>
    </location>
</feature>
<comment type="caution">
    <text evidence="18">The sequence shown here is derived from an EMBL/GenBank/DDBJ whole genome shotgun (WGS) entry which is preliminary data.</text>
</comment>
<evidence type="ECO:0000256" key="6">
    <source>
        <dbReference type="ARBA" id="ARBA00022622"/>
    </source>
</evidence>
<evidence type="ECO:0000256" key="11">
    <source>
        <dbReference type="ARBA" id="ARBA00023157"/>
    </source>
</evidence>
<name>A0A9N9U330_9HYPO</name>
<evidence type="ECO:0000256" key="15">
    <source>
        <dbReference type="SAM" id="MobiDB-lite"/>
    </source>
</evidence>
<keyword evidence="19" id="KW-1185">Reference proteome</keyword>
<evidence type="ECO:0000313" key="18">
    <source>
        <dbReference type="EMBL" id="CAG9977277.1"/>
    </source>
</evidence>
<comment type="similarity">
    <text evidence="4">Belongs to the RBT5 family.</text>
</comment>
<evidence type="ECO:0000256" key="4">
    <source>
        <dbReference type="ARBA" id="ARBA00010031"/>
    </source>
</evidence>
<evidence type="ECO:0000256" key="1">
    <source>
        <dbReference type="ARBA" id="ARBA00004141"/>
    </source>
</evidence>
<keyword evidence="6" id="KW-0325">Glycoprotein</keyword>
<keyword evidence="5" id="KW-0964">Secreted</keyword>
<dbReference type="Pfam" id="PF20684">
    <property type="entry name" value="Fung_rhodopsin"/>
    <property type="match status" value="1"/>
</dbReference>
<dbReference type="EMBL" id="CABFNO020001296">
    <property type="protein sequence ID" value="CAG9977277.1"/>
    <property type="molecule type" value="Genomic_DNA"/>
</dbReference>
<reference evidence="19" key="1">
    <citation type="submission" date="2019-06" db="EMBL/GenBank/DDBJ databases">
        <authorList>
            <person name="Broberg M."/>
        </authorList>
    </citation>
    <scope>NUCLEOTIDE SEQUENCE [LARGE SCALE GENOMIC DNA]</scope>
</reference>
<evidence type="ECO:0000259" key="17">
    <source>
        <dbReference type="PROSITE" id="PS52012"/>
    </source>
</evidence>
<keyword evidence="8" id="KW-0732">Signal</keyword>
<accession>A0A9N9U330</accession>
<comment type="subcellular location">
    <subcellularLocation>
        <location evidence="2">Membrane</location>
        <topology evidence="2">Lipid-anchor</topology>
        <topology evidence="2">GPI-anchor</topology>
    </subcellularLocation>
    <subcellularLocation>
        <location evidence="1">Membrane</location>
        <topology evidence="1">Multi-pass membrane protein</topology>
    </subcellularLocation>
    <subcellularLocation>
        <location evidence="3">Secreted</location>
    </subcellularLocation>
</comment>
<keyword evidence="12" id="KW-0449">Lipoprotein</keyword>
<dbReference type="AlphaFoldDB" id="A0A9N9U330"/>
<protein>
    <recommendedName>
        <fullName evidence="17">CFEM domain-containing protein</fullName>
    </recommendedName>
</protein>
<dbReference type="PANTHER" id="PTHR33048:SF143">
    <property type="entry name" value="EXTRACELLULAR MEMBRANE PROTEIN CFEM DOMAIN-CONTAINING PROTEIN-RELATED"/>
    <property type="match status" value="1"/>
</dbReference>
<keyword evidence="10 16" id="KW-0472">Membrane</keyword>
<dbReference type="SMART" id="SM00747">
    <property type="entry name" value="CFEM"/>
    <property type="match status" value="1"/>
</dbReference>
<evidence type="ECO:0000256" key="9">
    <source>
        <dbReference type="ARBA" id="ARBA00022989"/>
    </source>
</evidence>
<feature type="transmembrane region" description="Helical" evidence="16">
    <location>
        <begin position="271"/>
        <end position="291"/>
    </location>
</feature>
<dbReference type="GO" id="GO:0046872">
    <property type="term" value="F:metal ion binding"/>
    <property type="evidence" value="ECO:0007669"/>
    <property type="project" value="UniProtKB-UniRule"/>
</dbReference>